<evidence type="ECO:0000313" key="1">
    <source>
        <dbReference type="EMBL" id="KAK9929407.1"/>
    </source>
</evidence>
<gene>
    <name evidence="1" type="ORF">M0R45_026509</name>
</gene>
<proteinExistence type="predicted"/>
<organism evidence="1 2">
    <name type="scientific">Rubus argutus</name>
    <name type="common">Southern blackberry</name>
    <dbReference type="NCBI Taxonomy" id="59490"/>
    <lineage>
        <taxon>Eukaryota</taxon>
        <taxon>Viridiplantae</taxon>
        <taxon>Streptophyta</taxon>
        <taxon>Embryophyta</taxon>
        <taxon>Tracheophyta</taxon>
        <taxon>Spermatophyta</taxon>
        <taxon>Magnoliopsida</taxon>
        <taxon>eudicotyledons</taxon>
        <taxon>Gunneridae</taxon>
        <taxon>Pentapetalae</taxon>
        <taxon>rosids</taxon>
        <taxon>fabids</taxon>
        <taxon>Rosales</taxon>
        <taxon>Rosaceae</taxon>
        <taxon>Rosoideae</taxon>
        <taxon>Rosoideae incertae sedis</taxon>
        <taxon>Rubus</taxon>
    </lineage>
</organism>
<accession>A0AAW1WXL9</accession>
<evidence type="ECO:0000313" key="2">
    <source>
        <dbReference type="Proteomes" id="UP001457282"/>
    </source>
</evidence>
<comment type="caution">
    <text evidence="1">The sequence shown here is derived from an EMBL/GenBank/DDBJ whole genome shotgun (WGS) entry which is preliminary data.</text>
</comment>
<protein>
    <submittedName>
        <fullName evidence="1">Uncharacterized protein</fullName>
    </submittedName>
</protein>
<dbReference type="Proteomes" id="UP001457282">
    <property type="component" value="Unassembled WGS sequence"/>
</dbReference>
<name>A0AAW1WXL9_RUBAR</name>
<dbReference type="AlphaFoldDB" id="A0AAW1WXL9"/>
<reference evidence="1 2" key="1">
    <citation type="journal article" date="2023" name="G3 (Bethesda)">
        <title>A chromosome-length genome assembly and annotation of blackberry (Rubus argutus, cv. 'Hillquist').</title>
        <authorList>
            <person name="Bruna T."/>
            <person name="Aryal R."/>
            <person name="Dudchenko O."/>
            <person name="Sargent D.J."/>
            <person name="Mead D."/>
            <person name="Buti M."/>
            <person name="Cavallini A."/>
            <person name="Hytonen T."/>
            <person name="Andres J."/>
            <person name="Pham M."/>
            <person name="Weisz D."/>
            <person name="Mascagni F."/>
            <person name="Usai G."/>
            <person name="Natali L."/>
            <person name="Bassil N."/>
            <person name="Fernandez G.E."/>
            <person name="Lomsadze A."/>
            <person name="Armour M."/>
            <person name="Olukolu B."/>
            <person name="Poorten T."/>
            <person name="Britton C."/>
            <person name="Davik J."/>
            <person name="Ashrafi H."/>
            <person name="Aiden E.L."/>
            <person name="Borodovsky M."/>
            <person name="Worthington M."/>
        </authorList>
    </citation>
    <scope>NUCLEOTIDE SEQUENCE [LARGE SCALE GENOMIC DNA]</scope>
    <source>
        <strain evidence="1">PI 553951</strain>
    </source>
</reference>
<dbReference type="EMBL" id="JBEDUW010000005">
    <property type="protein sequence ID" value="KAK9929407.1"/>
    <property type="molecule type" value="Genomic_DNA"/>
</dbReference>
<sequence length="107" mass="11738">MMAVLSERDQKGASIFVKLGSTWARWLRQWHGLRDEVDANGFGSTGWHGFEHGGCGCFGLIGKGTVLSLNWDGGNEAMGWIDGDVKHRIAGLGNWFEWLLAGGYRLG</sequence>
<keyword evidence="2" id="KW-1185">Reference proteome</keyword>